<dbReference type="PANTHER" id="PTHR11845:SF13">
    <property type="entry name" value="5'-DEOXYNUCLEOTIDASE HDDC2"/>
    <property type="match status" value="1"/>
</dbReference>
<feature type="domain" description="HD" evidence="3">
    <location>
        <begin position="21"/>
        <end position="183"/>
    </location>
</feature>
<evidence type="ECO:0000256" key="2">
    <source>
        <dbReference type="ARBA" id="ARBA00022801"/>
    </source>
</evidence>
<dbReference type="AlphaFoldDB" id="A0A1I0DRY6"/>
<accession>A0A1I0DRY6</accession>
<dbReference type="STRING" id="1526.SAMN02910262_02403"/>
<dbReference type="SUPFAM" id="SSF109604">
    <property type="entry name" value="HD-domain/PDEase-like"/>
    <property type="match status" value="1"/>
</dbReference>
<dbReference type="GO" id="GO:0046872">
    <property type="term" value="F:metal ion binding"/>
    <property type="evidence" value="ECO:0007669"/>
    <property type="project" value="UniProtKB-KW"/>
</dbReference>
<dbReference type="InterPro" id="IPR039356">
    <property type="entry name" value="YfbR/HDDC2"/>
</dbReference>
<keyword evidence="2 4" id="KW-0378">Hydrolase</keyword>
<name>A0A1I0DRY6_9FIRM</name>
<proteinExistence type="predicted"/>
<dbReference type="Proteomes" id="UP000199820">
    <property type="component" value="Unassembled WGS sequence"/>
</dbReference>
<dbReference type="EMBL" id="FOIL01000014">
    <property type="protein sequence ID" value="SET35044.1"/>
    <property type="molecule type" value="Genomic_DNA"/>
</dbReference>
<organism evidence="4 5">
    <name type="scientific">[Clostridium] aminophilum</name>
    <dbReference type="NCBI Taxonomy" id="1526"/>
    <lineage>
        <taxon>Bacteria</taxon>
        <taxon>Bacillati</taxon>
        <taxon>Bacillota</taxon>
        <taxon>Clostridia</taxon>
        <taxon>Lachnospirales</taxon>
        <taxon>Lachnospiraceae</taxon>
    </lineage>
</organism>
<sequence length="203" mass="23753">MDKQSDQKSRLERQLEFIREIDKEKEIIRQTYLADGSRKEGDAEHAWHMAIMTAILAEYSNEKIDVLHTILMLLIHDLVEIDAGDTYAYDPAAKKTQKKREMTAADRIFRLLPDDQAKLFRGIWDEFEAWETPEAKFAHTMDNLQPMILNDASDGRSWVEHEVSLAPILARNERTHEGSEELWKYQKEEIIGKHLKKGHIRPE</sequence>
<evidence type="ECO:0000313" key="5">
    <source>
        <dbReference type="Proteomes" id="UP000199820"/>
    </source>
</evidence>
<evidence type="ECO:0000256" key="1">
    <source>
        <dbReference type="ARBA" id="ARBA00022723"/>
    </source>
</evidence>
<evidence type="ECO:0000313" key="4">
    <source>
        <dbReference type="EMBL" id="SET35044.1"/>
    </source>
</evidence>
<dbReference type="OrthoDB" id="9796032at2"/>
<keyword evidence="5" id="KW-1185">Reference proteome</keyword>
<keyword evidence="1" id="KW-0479">Metal-binding</keyword>
<dbReference type="PANTHER" id="PTHR11845">
    <property type="entry name" value="5'-DEOXYNUCLEOTIDASE HDDC2"/>
    <property type="match status" value="1"/>
</dbReference>
<dbReference type="RefSeq" id="WP_074649226.1">
    <property type="nucleotide sequence ID" value="NZ_FOIL01000014.1"/>
</dbReference>
<evidence type="ECO:0000259" key="3">
    <source>
        <dbReference type="Pfam" id="PF13023"/>
    </source>
</evidence>
<protein>
    <submittedName>
        <fullName evidence="4">Putative hydrolases of HD superfamily</fullName>
    </submittedName>
</protein>
<dbReference type="Gene3D" id="1.10.3210.10">
    <property type="entry name" value="Hypothetical protein af1432"/>
    <property type="match status" value="1"/>
</dbReference>
<dbReference type="Pfam" id="PF13023">
    <property type="entry name" value="HD_3"/>
    <property type="match status" value="1"/>
</dbReference>
<gene>
    <name evidence="4" type="ORF">SAMN04487771_10146</name>
</gene>
<dbReference type="GO" id="GO:0005737">
    <property type="term" value="C:cytoplasm"/>
    <property type="evidence" value="ECO:0007669"/>
    <property type="project" value="TreeGrafter"/>
</dbReference>
<dbReference type="eggNOG" id="COG1896">
    <property type="taxonomic scope" value="Bacteria"/>
</dbReference>
<dbReference type="InterPro" id="IPR006674">
    <property type="entry name" value="HD_domain"/>
</dbReference>
<reference evidence="5" key="1">
    <citation type="submission" date="2016-10" db="EMBL/GenBank/DDBJ databases">
        <authorList>
            <person name="Varghese N."/>
            <person name="Submissions S."/>
        </authorList>
    </citation>
    <scope>NUCLEOTIDE SEQUENCE [LARGE SCALE GENOMIC DNA]</scope>
    <source>
        <strain evidence="5">KH1P1</strain>
    </source>
</reference>
<dbReference type="GO" id="GO:0002953">
    <property type="term" value="F:5'-deoxynucleotidase activity"/>
    <property type="evidence" value="ECO:0007669"/>
    <property type="project" value="InterPro"/>
</dbReference>